<organism evidence="1 2">
    <name type="scientific">Rhizophagus irregularis</name>
    <dbReference type="NCBI Taxonomy" id="588596"/>
    <lineage>
        <taxon>Eukaryota</taxon>
        <taxon>Fungi</taxon>
        <taxon>Fungi incertae sedis</taxon>
        <taxon>Mucoromycota</taxon>
        <taxon>Glomeromycotina</taxon>
        <taxon>Glomeromycetes</taxon>
        <taxon>Glomerales</taxon>
        <taxon>Glomeraceae</taxon>
        <taxon>Rhizophagus</taxon>
    </lineage>
</organism>
<dbReference type="EMBL" id="CAGKOT010000022">
    <property type="protein sequence ID" value="CAB5366486.1"/>
    <property type="molecule type" value="Genomic_DNA"/>
</dbReference>
<name>A0A915Z829_9GLOM</name>
<protein>
    <recommendedName>
        <fullName evidence="3">Protein kinase domain-containing protein</fullName>
    </recommendedName>
</protein>
<evidence type="ECO:0008006" key="3">
    <source>
        <dbReference type="Google" id="ProtNLM"/>
    </source>
</evidence>
<dbReference type="Proteomes" id="UP000684084">
    <property type="component" value="Unassembled WGS sequence"/>
</dbReference>
<sequence>MKRCLDSNPNNRPSIIEINESILSFHKSYGGDIFIVENEEIEIQFKEAEEYRKANANPSSIKDYQAATHPQAIYISRLLNPFTKDLPMYNDDEYISECLDCKI</sequence>
<dbReference type="AlphaFoldDB" id="A0A915Z829"/>
<evidence type="ECO:0000313" key="1">
    <source>
        <dbReference type="EMBL" id="CAB5366486.1"/>
    </source>
</evidence>
<gene>
    <name evidence="1" type="ORF">CHRIB12_LOCUS10912</name>
</gene>
<accession>A0A915Z829</accession>
<proteinExistence type="predicted"/>
<reference evidence="1" key="1">
    <citation type="submission" date="2020-05" db="EMBL/GenBank/DDBJ databases">
        <authorList>
            <person name="Rincon C."/>
            <person name="Sanders R I."/>
            <person name="Robbins C."/>
            <person name="Chaturvedi A."/>
        </authorList>
    </citation>
    <scope>NUCLEOTIDE SEQUENCE</scope>
    <source>
        <strain evidence="1">CHB12</strain>
    </source>
</reference>
<evidence type="ECO:0000313" key="2">
    <source>
        <dbReference type="Proteomes" id="UP000684084"/>
    </source>
</evidence>
<comment type="caution">
    <text evidence="1">The sequence shown here is derived from an EMBL/GenBank/DDBJ whole genome shotgun (WGS) entry which is preliminary data.</text>
</comment>